<accession>A0A7T9DIS6</accession>
<gene>
    <name evidence="1" type="ORF">IPJ89_03050</name>
</gene>
<name>A0A7T9DIS6_9ARCH</name>
<proteinExistence type="predicted"/>
<dbReference type="Proteomes" id="UP000596004">
    <property type="component" value="Chromosome"/>
</dbReference>
<reference evidence="1" key="1">
    <citation type="submission" date="2020-11" db="EMBL/GenBank/DDBJ databases">
        <title>Connecting structure to function with the recovery of over 1000 high-quality activated sludge metagenome-assembled genomes encoding full-length rRNA genes using long-read sequencing.</title>
        <authorList>
            <person name="Singleton C.M."/>
            <person name="Petriglieri F."/>
            <person name="Kristensen J.M."/>
            <person name="Kirkegaard R.H."/>
            <person name="Michaelsen T.Y."/>
            <person name="Andersen M.H."/>
            <person name="Karst S.M."/>
            <person name="Dueholm M.S."/>
            <person name="Nielsen P.H."/>
            <person name="Albertsen M."/>
        </authorList>
    </citation>
    <scope>NUCLEOTIDE SEQUENCE</scope>
    <source>
        <strain evidence="1">Fred_18-Q3-R57-64_BAT3C.431</strain>
    </source>
</reference>
<dbReference type="AlphaFoldDB" id="A0A7T9DIS6"/>
<evidence type="ECO:0000313" key="1">
    <source>
        <dbReference type="EMBL" id="QQR92118.1"/>
    </source>
</evidence>
<dbReference type="EMBL" id="CP064981">
    <property type="protein sequence ID" value="QQR92118.1"/>
    <property type="molecule type" value="Genomic_DNA"/>
</dbReference>
<protein>
    <submittedName>
        <fullName evidence="1">Uncharacterized protein</fullName>
    </submittedName>
</protein>
<organism evidence="1">
    <name type="scientific">Candidatus Iainarchaeum sp</name>
    <dbReference type="NCBI Taxonomy" id="3101447"/>
    <lineage>
        <taxon>Archaea</taxon>
        <taxon>Candidatus Iainarchaeota</taxon>
        <taxon>Candidatus Iainarchaeia</taxon>
        <taxon>Candidatus Iainarchaeales</taxon>
        <taxon>Candidatus Iainarchaeaceae</taxon>
        <taxon>Candidatus Iainarchaeum</taxon>
    </lineage>
</organism>
<sequence length="314" mass="34164">MNVISRVLVIGGLALVILGLFSVIEIGPDAISGKQYAPSSGGGGTNTAPGAIPIAIHTSCFSPDAIDPYTPSYAVQMEGFHDVEQVLTNATEFRFDDSYAGRGLTIPTFGFSSLSAEAQQQFRNQNWHGNEKTTIGEYASRNCIISEVDYKMNGRPYKAKAKLCPDYRVLTNDETDKFPPTFIWSGITPTTKTNSITPTDSKDNEPQQNLAIHQPPVLNFQSITSPAEPFFGVIEYYCAGGKGGSIQARVFPGPTLYYWVAWPFLNFFTVQDLIPNPEGGFSGNNLYHYGYYGKPSGPPPAGTTVYIVANALKK</sequence>